<dbReference type="Gene3D" id="1.25.40.10">
    <property type="entry name" value="Tetratricopeptide repeat domain"/>
    <property type="match status" value="2"/>
</dbReference>
<dbReference type="Pfam" id="PF00856">
    <property type="entry name" value="SET"/>
    <property type="match status" value="1"/>
</dbReference>
<evidence type="ECO:0000313" key="2">
    <source>
        <dbReference type="EMBL" id="CAE0421675.1"/>
    </source>
</evidence>
<dbReference type="Gene3D" id="2.170.270.10">
    <property type="entry name" value="SET domain"/>
    <property type="match status" value="1"/>
</dbReference>
<reference evidence="2" key="1">
    <citation type="submission" date="2021-01" db="EMBL/GenBank/DDBJ databases">
        <authorList>
            <person name="Corre E."/>
            <person name="Pelletier E."/>
            <person name="Niang G."/>
            <person name="Scheremetjew M."/>
            <person name="Finn R."/>
            <person name="Kale V."/>
            <person name="Holt S."/>
            <person name="Cochrane G."/>
            <person name="Meng A."/>
            <person name="Brown T."/>
            <person name="Cohen L."/>
        </authorList>
    </citation>
    <scope>NUCLEOTIDE SEQUENCE</scope>
    <source>
        <strain evidence="2">CCMP127</strain>
    </source>
</reference>
<dbReference type="EMBL" id="HBIM01024683">
    <property type="protein sequence ID" value="CAE0421675.1"/>
    <property type="molecule type" value="Transcribed_RNA"/>
</dbReference>
<feature type="domain" description="SET" evidence="1">
    <location>
        <begin position="540"/>
        <end position="744"/>
    </location>
</feature>
<dbReference type="SMART" id="SM00317">
    <property type="entry name" value="SET"/>
    <property type="match status" value="1"/>
</dbReference>
<organism evidence="2">
    <name type="scientific">Amphora coffeiformis</name>
    <dbReference type="NCBI Taxonomy" id="265554"/>
    <lineage>
        <taxon>Eukaryota</taxon>
        <taxon>Sar</taxon>
        <taxon>Stramenopiles</taxon>
        <taxon>Ochrophyta</taxon>
        <taxon>Bacillariophyta</taxon>
        <taxon>Bacillariophyceae</taxon>
        <taxon>Bacillariophycidae</taxon>
        <taxon>Thalassiophysales</taxon>
        <taxon>Catenulaceae</taxon>
        <taxon>Amphora</taxon>
    </lineage>
</organism>
<dbReference type="SUPFAM" id="SSF48452">
    <property type="entry name" value="TPR-like"/>
    <property type="match status" value="2"/>
</dbReference>
<dbReference type="AlphaFoldDB" id="A0A7S3LFZ1"/>
<accession>A0A7S3LFZ1</accession>
<dbReference type="InterPro" id="IPR053209">
    <property type="entry name" value="Gramillin-biosynth_MTr"/>
</dbReference>
<name>A0A7S3LFZ1_9STRA</name>
<dbReference type="PANTHER" id="PTHR47643">
    <property type="entry name" value="TPR DOMAIN PROTEIN (AFU_ORTHOLOGUE AFUA_5G12710)"/>
    <property type="match status" value="1"/>
</dbReference>
<dbReference type="PANTHER" id="PTHR47643:SF2">
    <property type="entry name" value="TPR DOMAIN PROTEIN (AFU_ORTHOLOGUE AFUA_5G12710)"/>
    <property type="match status" value="1"/>
</dbReference>
<sequence>MKAAEEALRQYCDPSLVREYDEMTNKQKTNIREALVTMCRSQVMHHFMQQKQQSTVSTSSSKLANPQCPLVRSMKEHGMRTDEILEDYVQFSRDCLGNWGVQPPFPMQQMMLYQQMVKMQKESDRYRLRQQSLYDTNQAVAKTQATSCDWTSLRPILVQDLKLFGEHPGCYLEGTIVGEAIQPMVGGITLVQDRNGQLLLVCFYNFLPDGVRGIDAEPLLQQKLPMGATLRIAEPFYKIFGDGRRGIRVDNPGEIKVLNNKNVRSQSSTAESVQRKCSEIKQQGNDFFAQEKYYAAMEAYLSGIRCHELVPSLLSNRSQALIYLKRYGEAFCDAAAALVILDPQSKLWKKTWVRYDVCLAKLQNDHESFRILFRYLVECIESSLAESPNKSVDASKGEEYKQAGNEAFKKQDYEEANRLYSLALSSAGETVRAMLSNLSLCGLETMALGETIAASVASLRIGVAEKSIYRLSTALAFLGEHELALRAASLGDGENLAALTEEIKQAQQFRNVFVEPSRASTEAIATLLHDTPPLLGNLIGPVETFLSEGKGRGLRSTRALDKGEIICCEMSPISTSCGIKDLKNESMVMTMGKNEINDASQSKLYSSVALRLQHDGVLNRIMNRLSDGKSEKPLVPLNDLMLNLEMFPLLLPGRIEFLPKESIPKLSVETMQNVLSTNTHGKNDGGSLTRTSELFPAISMINHASSPNCSFVPTKTNKKHAHQVVIIVTMRSIAKGEELTMKYHTDEVVARKWGISG</sequence>
<proteinExistence type="predicted"/>
<dbReference type="InterPro" id="IPR046341">
    <property type="entry name" value="SET_dom_sf"/>
</dbReference>
<dbReference type="PROSITE" id="PS50280">
    <property type="entry name" value="SET"/>
    <property type="match status" value="1"/>
</dbReference>
<evidence type="ECO:0000259" key="1">
    <source>
        <dbReference type="PROSITE" id="PS50280"/>
    </source>
</evidence>
<dbReference type="SUPFAM" id="SSF82199">
    <property type="entry name" value="SET domain"/>
    <property type="match status" value="1"/>
</dbReference>
<dbReference type="InterPro" id="IPR011990">
    <property type="entry name" value="TPR-like_helical_dom_sf"/>
</dbReference>
<protein>
    <recommendedName>
        <fullName evidence="1">SET domain-containing protein</fullName>
    </recommendedName>
</protein>
<dbReference type="InterPro" id="IPR001214">
    <property type="entry name" value="SET_dom"/>
</dbReference>
<gene>
    <name evidence="2" type="ORF">ACOF00016_LOCUS18312</name>
</gene>